<dbReference type="PANTHER" id="PTHR42759:SF7">
    <property type="entry name" value="DENITRIFICATION REGULATORY PROTEIN NIRQ"/>
    <property type="match status" value="1"/>
</dbReference>
<dbReference type="InterPro" id="IPR011704">
    <property type="entry name" value="ATPase_dyneun-rel_AAA"/>
</dbReference>
<dbReference type="Pfam" id="PF07728">
    <property type="entry name" value="AAA_5"/>
    <property type="match status" value="1"/>
</dbReference>
<evidence type="ECO:0000259" key="4">
    <source>
        <dbReference type="Pfam" id="PF07728"/>
    </source>
</evidence>
<comment type="caution">
    <text evidence="6">The sequence shown here is derived from an EMBL/GenBank/DDBJ whole genome shotgun (WGS) entry which is preliminary data.</text>
</comment>
<keyword evidence="3" id="KW-0067">ATP-binding</keyword>
<dbReference type="RefSeq" id="WP_100706225.1">
    <property type="nucleotide sequence ID" value="NZ_NPDL01000003.1"/>
</dbReference>
<dbReference type="GO" id="GO:0005524">
    <property type="term" value="F:ATP binding"/>
    <property type="evidence" value="ECO:0007669"/>
    <property type="project" value="UniProtKB-KW"/>
</dbReference>
<protein>
    <submittedName>
        <fullName evidence="6">AAA family ATPase</fullName>
    </submittedName>
</protein>
<evidence type="ECO:0000259" key="5">
    <source>
        <dbReference type="Pfam" id="PF08406"/>
    </source>
</evidence>
<dbReference type="GO" id="GO:0016887">
    <property type="term" value="F:ATP hydrolysis activity"/>
    <property type="evidence" value="ECO:0007669"/>
    <property type="project" value="InterPro"/>
</dbReference>
<dbReference type="AlphaFoldDB" id="A0A2M9XFH7"/>
<evidence type="ECO:0000313" key="7">
    <source>
        <dbReference type="Proteomes" id="UP000232196"/>
    </source>
</evidence>
<accession>A0A2M9XFH7</accession>
<keyword evidence="7" id="KW-1185">Reference proteome</keyword>
<feature type="domain" description="ATPase dynein-related AAA" evidence="4">
    <location>
        <begin position="41"/>
        <end position="175"/>
    </location>
</feature>
<gene>
    <name evidence="6" type="ORF">CH357_08075</name>
</gene>
<dbReference type="InterPro" id="IPR050764">
    <property type="entry name" value="CbbQ/NirQ/NorQ/GpvN"/>
</dbReference>
<sequence>MPVDPKADHKNGMLGEAEVPYYRPIGQEIEIFEHAYKNKLPILLKGPTGCGKTRFVEFMASKLGLPMTSVSCHEETSAVDLLGRFLIQGSETVWQDGPLTRSVRSGGILYIDEIAEARPDTIVSIHPLTDHRREIFIDRKNENLKAPDSFVLVASYNPGYQRGWKELKPSTRQRFISVQFDYPDKDTEAEILSRETGISSSVSSKLVKLAEKIRNLTELGLLESCSTRLLVDAAKLISTGLPSRLSCEVAIVQPLSDDPDTIRSLKDLVSLMI</sequence>
<dbReference type="Gene3D" id="3.40.50.300">
    <property type="entry name" value="P-loop containing nucleotide triphosphate hydrolases"/>
    <property type="match status" value="1"/>
</dbReference>
<dbReference type="InterPro" id="IPR027417">
    <property type="entry name" value="P-loop_NTPase"/>
</dbReference>
<dbReference type="Pfam" id="PF08406">
    <property type="entry name" value="CbbQ_C"/>
    <property type="match status" value="1"/>
</dbReference>
<name>A0A2M9XFH7_9LEPT</name>
<evidence type="ECO:0000256" key="3">
    <source>
        <dbReference type="ARBA" id="ARBA00022840"/>
    </source>
</evidence>
<dbReference type="InterPro" id="IPR013615">
    <property type="entry name" value="CbbQ_C"/>
</dbReference>
<evidence type="ECO:0000256" key="2">
    <source>
        <dbReference type="ARBA" id="ARBA00022741"/>
    </source>
</evidence>
<comment type="similarity">
    <text evidence="1">Belongs to the CbbQ/NirQ/NorQ/GpvN family.</text>
</comment>
<reference evidence="6 7" key="1">
    <citation type="submission" date="2017-07" db="EMBL/GenBank/DDBJ databases">
        <title>Leptospira spp. isolated from tropical soils.</title>
        <authorList>
            <person name="Thibeaux R."/>
            <person name="Iraola G."/>
            <person name="Ferres I."/>
            <person name="Bierque E."/>
            <person name="Girault D."/>
            <person name="Soupe-Gilbert M.-E."/>
            <person name="Picardeau M."/>
            <person name="Goarant C."/>
        </authorList>
    </citation>
    <scope>NUCLEOTIDE SEQUENCE [LARGE SCALE GENOMIC DNA]</scope>
    <source>
        <strain evidence="6 7">MCA1-C-A1</strain>
    </source>
</reference>
<dbReference type="EMBL" id="NPDN01000003">
    <property type="protein sequence ID" value="PJZ26438.1"/>
    <property type="molecule type" value="Genomic_DNA"/>
</dbReference>
<evidence type="ECO:0000313" key="6">
    <source>
        <dbReference type="EMBL" id="PJZ26438.1"/>
    </source>
</evidence>
<dbReference type="Proteomes" id="UP000232196">
    <property type="component" value="Unassembled WGS sequence"/>
</dbReference>
<keyword evidence="2" id="KW-0547">Nucleotide-binding</keyword>
<dbReference type="SUPFAM" id="SSF52540">
    <property type="entry name" value="P-loop containing nucleoside triphosphate hydrolases"/>
    <property type="match status" value="1"/>
</dbReference>
<feature type="domain" description="CbbQ/NirQ/NorQ C-terminal" evidence="5">
    <location>
        <begin position="188"/>
        <end position="270"/>
    </location>
</feature>
<organism evidence="6 7">
    <name type="scientific">Leptospira hartskeerlii</name>
    <dbReference type="NCBI Taxonomy" id="2023177"/>
    <lineage>
        <taxon>Bacteria</taxon>
        <taxon>Pseudomonadati</taxon>
        <taxon>Spirochaetota</taxon>
        <taxon>Spirochaetia</taxon>
        <taxon>Leptospirales</taxon>
        <taxon>Leptospiraceae</taxon>
        <taxon>Leptospira</taxon>
    </lineage>
</organism>
<dbReference type="OrthoDB" id="9808317at2"/>
<dbReference type="PANTHER" id="PTHR42759">
    <property type="entry name" value="MOXR FAMILY PROTEIN"/>
    <property type="match status" value="1"/>
</dbReference>
<evidence type="ECO:0000256" key="1">
    <source>
        <dbReference type="ARBA" id="ARBA00009417"/>
    </source>
</evidence>
<proteinExistence type="inferred from homology"/>